<evidence type="ECO:0000256" key="3">
    <source>
        <dbReference type="ARBA" id="ARBA00010117"/>
    </source>
</evidence>
<keyword evidence="9 10" id="KW-0472">Membrane</keyword>
<sequence length="61" mass="6972">MNLKCRLLFTMAIISKTHVLWTFFQQCAIALCAFAVTLLAPAGWILHHMPEYRKKSPPTPD</sequence>
<dbReference type="Proteomes" id="UP000694680">
    <property type="component" value="Chromosome 22"/>
</dbReference>
<proteinExistence type="inferred from homology"/>
<keyword evidence="12" id="KW-1185">Reference proteome</keyword>
<evidence type="ECO:0000256" key="9">
    <source>
        <dbReference type="ARBA" id="ARBA00023136"/>
    </source>
</evidence>
<comment type="pathway">
    <text evidence="2">Energy metabolism; oxidative phosphorylation.</text>
</comment>
<dbReference type="PANTHER" id="PTHR16717:SF7">
    <property type="entry name" value="CYTOCHROME C OXIDASE SUBUNIT 8A, MITOCHONDRIAL-LIKE"/>
    <property type="match status" value="1"/>
</dbReference>
<name>A0A8C5E1T8_GOUWI</name>
<keyword evidence="6" id="KW-0809">Transit peptide</keyword>
<keyword evidence="7 10" id="KW-1133">Transmembrane helix</keyword>
<evidence type="ECO:0000256" key="1">
    <source>
        <dbReference type="ARBA" id="ARBA00004434"/>
    </source>
</evidence>
<accession>A0A8C5E1T8</accession>
<evidence type="ECO:0000256" key="8">
    <source>
        <dbReference type="ARBA" id="ARBA00023128"/>
    </source>
</evidence>
<evidence type="ECO:0000256" key="4">
    <source>
        <dbReference type="ARBA" id="ARBA00022692"/>
    </source>
</evidence>
<evidence type="ECO:0000256" key="7">
    <source>
        <dbReference type="ARBA" id="ARBA00022989"/>
    </source>
</evidence>
<dbReference type="Gene3D" id="4.10.81.10">
    <property type="entry name" value="Cytochrome c oxidase, subunit 8"/>
    <property type="match status" value="1"/>
</dbReference>
<evidence type="ECO:0000256" key="6">
    <source>
        <dbReference type="ARBA" id="ARBA00022946"/>
    </source>
</evidence>
<dbReference type="UniPathway" id="UPA00705"/>
<dbReference type="PANTHER" id="PTHR16717">
    <property type="entry name" value="CYTOCHROME C OXIDASE POLYPEPTIDE VIII"/>
    <property type="match status" value="1"/>
</dbReference>
<keyword evidence="5" id="KW-0999">Mitochondrion inner membrane</keyword>
<dbReference type="AlphaFoldDB" id="A0A8C5E1T8"/>
<keyword evidence="8" id="KW-0496">Mitochondrion</keyword>
<dbReference type="Ensembl" id="ENSGWIT00000016776.1">
    <property type="protein sequence ID" value="ENSGWIP00000015181.1"/>
    <property type="gene ID" value="ENSGWIG00000008529.1"/>
</dbReference>
<protein>
    <submittedName>
        <fullName evidence="11">Uncharacterized protein</fullName>
    </submittedName>
</protein>
<dbReference type="GO" id="GO:0006123">
    <property type="term" value="P:mitochondrial electron transport, cytochrome c to oxygen"/>
    <property type="evidence" value="ECO:0007669"/>
    <property type="project" value="InterPro"/>
</dbReference>
<reference evidence="11" key="1">
    <citation type="submission" date="2020-06" db="EMBL/GenBank/DDBJ databases">
        <authorList>
            <consortium name="Wellcome Sanger Institute Data Sharing"/>
        </authorList>
    </citation>
    <scope>NUCLEOTIDE SEQUENCE [LARGE SCALE GENOMIC DNA]</scope>
</reference>
<keyword evidence="4 10" id="KW-0812">Transmembrane</keyword>
<dbReference type="InterPro" id="IPR036548">
    <property type="entry name" value="Cyt_c_oxidase_su8_sf"/>
</dbReference>
<evidence type="ECO:0000256" key="5">
    <source>
        <dbReference type="ARBA" id="ARBA00022792"/>
    </source>
</evidence>
<comment type="similarity">
    <text evidence="3">Belongs to the cytochrome c oxidase VIII family.</text>
</comment>
<reference evidence="11" key="3">
    <citation type="submission" date="2025-09" db="UniProtKB">
        <authorList>
            <consortium name="Ensembl"/>
        </authorList>
    </citation>
    <scope>IDENTIFICATION</scope>
</reference>
<dbReference type="GO" id="GO:0045277">
    <property type="term" value="C:respiratory chain complex IV"/>
    <property type="evidence" value="ECO:0007669"/>
    <property type="project" value="InterPro"/>
</dbReference>
<dbReference type="InterPro" id="IPR003205">
    <property type="entry name" value="Cyt_c_oxidase_su8"/>
</dbReference>
<evidence type="ECO:0000313" key="12">
    <source>
        <dbReference type="Proteomes" id="UP000694680"/>
    </source>
</evidence>
<dbReference type="Pfam" id="PF02285">
    <property type="entry name" value="COX8"/>
    <property type="match status" value="1"/>
</dbReference>
<organism evidence="11 12">
    <name type="scientific">Gouania willdenowi</name>
    <name type="common">Blunt-snouted clingfish</name>
    <name type="synonym">Lepadogaster willdenowi</name>
    <dbReference type="NCBI Taxonomy" id="441366"/>
    <lineage>
        <taxon>Eukaryota</taxon>
        <taxon>Metazoa</taxon>
        <taxon>Chordata</taxon>
        <taxon>Craniata</taxon>
        <taxon>Vertebrata</taxon>
        <taxon>Euteleostomi</taxon>
        <taxon>Actinopterygii</taxon>
        <taxon>Neopterygii</taxon>
        <taxon>Teleostei</taxon>
        <taxon>Neoteleostei</taxon>
        <taxon>Acanthomorphata</taxon>
        <taxon>Ovalentaria</taxon>
        <taxon>Blenniimorphae</taxon>
        <taxon>Blenniiformes</taxon>
        <taxon>Gobiesocoidei</taxon>
        <taxon>Gobiesocidae</taxon>
        <taxon>Gobiesocinae</taxon>
        <taxon>Gouania</taxon>
    </lineage>
</organism>
<evidence type="ECO:0000313" key="11">
    <source>
        <dbReference type="Ensembl" id="ENSGWIP00000015181.1"/>
    </source>
</evidence>
<evidence type="ECO:0000256" key="2">
    <source>
        <dbReference type="ARBA" id="ARBA00004673"/>
    </source>
</evidence>
<comment type="subcellular location">
    <subcellularLocation>
        <location evidence="1">Mitochondrion inner membrane</location>
        <topology evidence="1">Single-pass membrane protein</topology>
    </subcellularLocation>
</comment>
<dbReference type="SUPFAM" id="SSF81431">
    <property type="entry name" value="Mitochondrial cytochrome c oxidase subunit VIIIb (aka IX)"/>
    <property type="match status" value="1"/>
</dbReference>
<evidence type="ECO:0000256" key="10">
    <source>
        <dbReference type="SAM" id="Phobius"/>
    </source>
</evidence>
<dbReference type="GO" id="GO:0005743">
    <property type="term" value="C:mitochondrial inner membrane"/>
    <property type="evidence" value="ECO:0007669"/>
    <property type="project" value="UniProtKB-SubCell"/>
</dbReference>
<reference evidence="11" key="2">
    <citation type="submission" date="2025-08" db="UniProtKB">
        <authorList>
            <consortium name="Ensembl"/>
        </authorList>
    </citation>
    <scope>IDENTIFICATION</scope>
</reference>
<feature type="transmembrane region" description="Helical" evidence="10">
    <location>
        <begin position="20"/>
        <end position="46"/>
    </location>
</feature>